<feature type="compositionally biased region" description="Polar residues" evidence="1">
    <location>
        <begin position="200"/>
        <end position="214"/>
    </location>
</feature>
<reference evidence="2" key="1">
    <citation type="submission" date="2021-01" db="EMBL/GenBank/DDBJ databases">
        <authorList>
            <person name="Corre E."/>
            <person name="Pelletier E."/>
            <person name="Niang G."/>
            <person name="Scheremetjew M."/>
            <person name="Finn R."/>
            <person name="Kale V."/>
            <person name="Holt S."/>
            <person name="Cochrane G."/>
            <person name="Meng A."/>
            <person name="Brown T."/>
            <person name="Cohen L."/>
        </authorList>
    </citation>
    <scope>NUCLEOTIDE SEQUENCE</scope>
    <source>
        <strain evidence="2">UTEX LB 985</strain>
    </source>
</reference>
<dbReference type="EMBL" id="HBGU01059465">
    <property type="protein sequence ID" value="CAD9513001.1"/>
    <property type="molecule type" value="Transcribed_RNA"/>
</dbReference>
<feature type="compositionally biased region" description="Polar residues" evidence="1">
    <location>
        <begin position="173"/>
        <end position="186"/>
    </location>
</feature>
<organism evidence="2">
    <name type="scientific">Haptolina brevifila</name>
    <dbReference type="NCBI Taxonomy" id="156173"/>
    <lineage>
        <taxon>Eukaryota</taxon>
        <taxon>Haptista</taxon>
        <taxon>Haptophyta</taxon>
        <taxon>Prymnesiophyceae</taxon>
        <taxon>Prymnesiales</taxon>
        <taxon>Prymnesiaceae</taxon>
        <taxon>Haptolina</taxon>
    </lineage>
</organism>
<proteinExistence type="predicted"/>
<feature type="region of interest" description="Disordered" evidence="1">
    <location>
        <begin position="173"/>
        <end position="235"/>
    </location>
</feature>
<gene>
    <name evidence="2" type="ORF">CBRE1094_LOCUS32339</name>
</gene>
<evidence type="ECO:0000256" key="1">
    <source>
        <dbReference type="SAM" id="MobiDB-lite"/>
    </source>
</evidence>
<protein>
    <submittedName>
        <fullName evidence="2">Uncharacterized protein</fullName>
    </submittedName>
</protein>
<sequence>MGGADIGRHGREWAACQYAVATQALAHGRQSPHSDFYLGWSTIDKDMLDLLEARVPLKDCLPIISDRSVQTDAMQWWRVGRAAKGPLVGENEHIDRVGMLSECHLQIAGTKVWRLRAPVECSDTCPGFETFVRVAPGEMLCLSIDRFRHQTYLAAGTSMNVDVAYDITGLASQQPVGAEQPPSTGQERPPSWAHEPQAVEPSSRSTATAEQTCRASDGSAGACTPSASPPATPLASVLLTSPSASVLDSTAKRGLLGRPWEHAASLAIPTSGNGATLFVHFVSSGASPAPPPVVVKRVHDALDAASLLLSTSLCRSVDDSLHLTHLDGALLDLRHGSGAALSNAVLTLAKHSGAHLSAAVKKIFGNGQTHVWLMESQELVRLEPESALAVSSVPLSLGALLAIDVVLNNWDRGLLGDDSTLPSWTSMPMDFADIECMLSKIHDPSFELPHESVSVSALDKQTAKKHVDLFLAKGALVTLDTELKRAHLSCEVTDDDFLAECKSAFIDMLSSRALAHPPASGAAPHLAQPSTLIRHVGEVLSAYDAAHFGHPELLKIEGAMVEALDVLATLDSESLFVRAAEGAAQEGSLLEGTMSAHWKNLMVRTQGVLDIWKGLRTNDRVAM</sequence>
<name>A0A7S2IAB4_9EUKA</name>
<dbReference type="AlphaFoldDB" id="A0A7S2IAB4"/>
<evidence type="ECO:0000313" key="2">
    <source>
        <dbReference type="EMBL" id="CAD9513001.1"/>
    </source>
</evidence>
<accession>A0A7S2IAB4</accession>